<evidence type="ECO:0000313" key="5">
    <source>
        <dbReference type="Proteomes" id="UP000315724"/>
    </source>
</evidence>
<dbReference type="InterPro" id="IPR036291">
    <property type="entry name" value="NAD(P)-bd_dom_sf"/>
</dbReference>
<dbReference type="SUPFAM" id="SSF51735">
    <property type="entry name" value="NAD(P)-binding Rossmann-fold domains"/>
    <property type="match status" value="1"/>
</dbReference>
<dbReference type="PRINTS" id="PR00081">
    <property type="entry name" value="GDHRDH"/>
</dbReference>
<accession>A0A517QM07</accession>
<dbReference type="AlphaFoldDB" id="A0A517QM07"/>
<keyword evidence="2 4" id="KW-0560">Oxidoreductase</keyword>
<dbReference type="Proteomes" id="UP000315724">
    <property type="component" value="Chromosome"/>
</dbReference>
<dbReference type="PANTHER" id="PTHR44196:SF2">
    <property type="entry name" value="SHORT-CHAIN DEHYDROGENASE-RELATED"/>
    <property type="match status" value="1"/>
</dbReference>
<protein>
    <submittedName>
        <fullName evidence="4">Sulfoacetaldehyde reductase</fullName>
        <ecNumber evidence="4">1.1.1.313</ecNumber>
    </submittedName>
</protein>
<proteinExistence type="inferred from homology"/>
<dbReference type="OrthoDB" id="9808814at2"/>
<dbReference type="KEGG" id="tpol:Mal48_19110"/>
<dbReference type="InterPro" id="IPR002347">
    <property type="entry name" value="SDR_fam"/>
</dbReference>
<organism evidence="4 5">
    <name type="scientific">Thalassoglobus polymorphus</name>
    <dbReference type="NCBI Taxonomy" id="2527994"/>
    <lineage>
        <taxon>Bacteria</taxon>
        <taxon>Pseudomonadati</taxon>
        <taxon>Planctomycetota</taxon>
        <taxon>Planctomycetia</taxon>
        <taxon>Planctomycetales</taxon>
        <taxon>Planctomycetaceae</taxon>
        <taxon>Thalassoglobus</taxon>
    </lineage>
</organism>
<dbReference type="EMBL" id="CP036267">
    <property type="protein sequence ID" value="QDT32664.1"/>
    <property type="molecule type" value="Genomic_DNA"/>
</dbReference>
<evidence type="ECO:0000256" key="3">
    <source>
        <dbReference type="RuleBase" id="RU000363"/>
    </source>
</evidence>
<comment type="similarity">
    <text evidence="1 3">Belongs to the short-chain dehydrogenases/reductases (SDR) family.</text>
</comment>
<dbReference type="Pfam" id="PF00106">
    <property type="entry name" value="adh_short"/>
    <property type="match status" value="1"/>
</dbReference>
<dbReference type="GO" id="GO:0016020">
    <property type="term" value="C:membrane"/>
    <property type="evidence" value="ECO:0007669"/>
    <property type="project" value="TreeGrafter"/>
</dbReference>
<dbReference type="RefSeq" id="WP_145198082.1">
    <property type="nucleotide sequence ID" value="NZ_CP036267.1"/>
</dbReference>
<name>A0A517QM07_9PLAN</name>
<dbReference type="PRINTS" id="PR00080">
    <property type="entry name" value="SDRFAMILY"/>
</dbReference>
<gene>
    <name evidence="4" type="primary">isfD</name>
    <name evidence="4" type="ORF">Mal48_19110</name>
</gene>
<evidence type="ECO:0000256" key="2">
    <source>
        <dbReference type="ARBA" id="ARBA00023002"/>
    </source>
</evidence>
<reference evidence="4 5" key="1">
    <citation type="submission" date="2019-02" db="EMBL/GenBank/DDBJ databases">
        <title>Deep-cultivation of Planctomycetes and their phenomic and genomic characterization uncovers novel biology.</title>
        <authorList>
            <person name="Wiegand S."/>
            <person name="Jogler M."/>
            <person name="Boedeker C."/>
            <person name="Pinto D."/>
            <person name="Vollmers J."/>
            <person name="Rivas-Marin E."/>
            <person name="Kohn T."/>
            <person name="Peeters S.H."/>
            <person name="Heuer A."/>
            <person name="Rast P."/>
            <person name="Oberbeckmann S."/>
            <person name="Bunk B."/>
            <person name="Jeske O."/>
            <person name="Meyerdierks A."/>
            <person name="Storesund J.E."/>
            <person name="Kallscheuer N."/>
            <person name="Luecker S."/>
            <person name="Lage O.M."/>
            <person name="Pohl T."/>
            <person name="Merkel B.J."/>
            <person name="Hornburger P."/>
            <person name="Mueller R.-W."/>
            <person name="Bruemmer F."/>
            <person name="Labrenz M."/>
            <person name="Spormann A.M."/>
            <person name="Op den Camp H."/>
            <person name="Overmann J."/>
            <person name="Amann R."/>
            <person name="Jetten M.S.M."/>
            <person name="Mascher T."/>
            <person name="Medema M.H."/>
            <person name="Devos D.P."/>
            <person name="Kaster A.-K."/>
            <person name="Ovreas L."/>
            <person name="Rohde M."/>
            <person name="Galperin M.Y."/>
            <person name="Jogler C."/>
        </authorList>
    </citation>
    <scope>NUCLEOTIDE SEQUENCE [LARGE SCALE GENOMIC DNA]</scope>
    <source>
        <strain evidence="4 5">Mal48</strain>
    </source>
</reference>
<dbReference type="PIRSF" id="PIRSF000126">
    <property type="entry name" value="11-beta-HSD1"/>
    <property type="match status" value="1"/>
</dbReference>
<evidence type="ECO:0000313" key="4">
    <source>
        <dbReference type="EMBL" id="QDT32664.1"/>
    </source>
</evidence>
<sequence length="261" mass="28602">MSNEIVLITGASSGIGWELAKLFAADGSELILVARRLDRLEELSKQLQEQHGTTSTLFQMDLSVPGSAEELFSKVQDTGKQVDVLVNNAGFGQIGRFEEISLDRQTSMCELNIVTLTQLTHLFLNQMVPRDSGAILNIGSTASFQPGPNAAVYYATKAYVLSFSEALHAELWGKNISVTCLCPGPTKTGFGDDSDMGSLPMFKNNIMEVESVAKAGYRGLRKKKRLIVPGIFNNLLAFSNRFAARPIPLWIVKRMQTLPKS</sequence>
<dbReference type="GO" id="GO:0016491">
    <property type="term" value="F:oxidoreductase activity"/>
    <property type="evidence" value="ECO:0007669"/>
    <property type="project" value="UniProtKB-KW"/>
</dbReference>
<keyword evidence="5" id="KW-1185">Reference proteome</keyword>
<dbReference type="Gene3D" id="3.40.50.720">
    <property type="entry name" value="NAD(P)-binding Rossmann-like Domain"/>
    <property type="match status" value="1"/>
</dbReference>
<dbReference type="EC" id="1.1.1.313" evidence="4"/>
<evidence type="ECO:0000256" key="1">
    <source>
        <dbReference type="ARBA" id="ARBA00006484"/>
    </source>
</evidence>
<dbReference type="PANTHER" id="PTHR44196">
    <property type="entry name" value="DEHYDROGENASE/REDUCTASE SDR FAMILY MEMBER 7B"/>
    <property type="match status" value="1"/>
</dbReference>